<evidence type="ECO:0000313" key="2">
    <source>
        <dbReference type="Proteomes" id="UP000243975"/>
    </source>
</evidence>
<name>A0A103XZ02_CYNCS</name>
<dbReference type="Proteomes" id="UP000243975">
    <property type="component" value="Unassembled WGS sequence"/>
</dbReference>
<organism evidence="1 2">
    <name type="scientific">Cynara cardunculus var. scolymus</name>
    <name type="common">Globe artichoke</name>
    <name type="synonym">Cynara scolymus</name>
    <dbReference type="NCBI Taxonomy" id="59895"/>
    <lineage>
        <taxon>Eukaryota</taxon>
        <taxon>Viridiplantae</taxon>
        <taxon>Streptophyta</taxon>
        <taxon>Embryophyta</taxon>
        <taxon>Tracheophyta</taxon>
        <taxon>Spermatophyta</taxon>
        <taxon>Magnoliopsida</taxon>
        <taxon>eudicotyledons</taxon>
        <taxon>Gunneridae</taxon>
        <taxon>Pentapetalae</taxon>
        <taxon>asterids</taxon>
        <taxon>campanulids</taxon>
        <taxon>Asterales</taxon>
        <taxon>Asteraceae</taxon>
        <taxon>Carduoideae</taxon>
        <taxon>Cardueae</taxon>
        <taxon>Carduinae</taxon>
        <taxon>Cynara</taxon>
    </lineage>
</organism>
<dbReference type="InterPro" id="IPR038765">
    <property type="entry name" value="Papain-like_cys_pep_sf"/>
</dbReference>
<sequence length="109" mass="12602">MLSQTDTKLRSKCINHNTQYALFSKGLLSSAKNSLEVIEMRNIDLQRLMIRHLNAVGHPAGRELDEIGQEMLRMDWQTQNNFDDCGVFAMRHMETYMGDVRTWKTGLAQ</sequence>
<dbReference type="Gramene" id="KVH99484">
    <property type="protein sequence ID" value="KVH99484"/>
    <property type="gene ID" value="Ccrd_022282"/>
</dbReference>
<dbReference type="AlphaFoldDB" id="A0A103XZ02"/>
<keyword evidence="2" id="KW-1185">Reference proteome</keyword>
<evidence type="ECO:0008006" key="3">
    <source>
        <dbReference type="Google" id="ProtNLM"/>
    </source>
</evidence>
<reference evidence="1 2" key="1">
    <citation type="journal article" date="2016" name="Sci. Rep.">
        <title>The genome sequence of the outbreeding globe artichoke constructed de novo incorporating a phase-aware low-pass sequencing strategy of F1 progeny.</title>
        <authorList>
            <person name="Scaglione D."/>
            <person name="Reyes-Chin-Wo S."/>
            <person name="Acquadro A."/>
            <person name="Froenicke L."/>
            <person name="Portis E."/>
            <person name="Beitel C."/>
            <person name="Tirone M."/>
            <person name="Mauro R."/>
            <person name="Lo Monaco A."/>
            <person name="Mauromicale G."/>
            <person name="Faccioli P."/>
            <person name="Cattivelli L."/>
            <person name="Rieseberg L."/>
            <person name="Michelmore R."/>
            <person name="Lanteri S."/>
        </authorList>
    </citation>
    <scope>NUCLEOTIDE SEQUENCE [LARGE SCALE GENOMIC DNA]</scope>
    <source>
        <strain evidence="1">2C</strain>
    </source>
</reference>
<dbReference type="EMBL" id="LEKV01003496">
    <property type="protein sequence ID" value="KVH99484.1"/>
    <property type="molecule type" value="Genomic_DNA"/>
</dbReference>
<protein>
    <recommendedName>
        <fullName evidence="3">Peptidase C48, SUMO/Sentrin/Ubl1</fullName>
    </recommendedName>
</protein>
<dbReference type="SUPFAM" id="SSF54001">
    <property type="entry name" value="Cysteine proteinases"/>
    <property type="match status" value="1"/>
</dbReference>
<dbReference type="Gene3D" id="3.40.395.10">
    <property type="entry name" value="Adenoviral Proteinase, Chain A"/>
    <property type="match status" value="1"/>
</dbReference>
<evidence type="ECO:0000313" key="1">
    <source>
        <dbReference type="EMBL" id="KVH99484.1"/>
    </source>
</evidence>
<gene>
    <name evidence="1" type="ORF">Ccrd_022282</name>
</gene>
<comment type="caution">
    <text evidence="1">The sequence shown here is derived from an EMBL/GenBank/DDBJ whole genome shotgun (WGS) entry which is preliminary data.</text>
</comment>
<accession>A0A103XZ02</accession>
<proteinExistence type="predicted"/>